<accession>U3A0G8</accession>
<reference evidence="1 2" key="1">
    <citation type="submission" date="2013-09" db="EMBL/GenBank/DDBJ databases">
        <title>Whole genome shotgun sequence of Vibrio proteolyticus NBRC 13287.</title>
        <authorList>
            <person name="Isaki S."/>
            <person name="Hosoyama A."/>
            <person name="Numata M."/>
            <person name="Hashimoto M."/>
            <person name="Hosoyama Y."/>
            <person name="Tsuchikane K."/>
            <person name="Noguchi M."/>
            <person name="Hirakata S."/>
            <person name="Ichikawa N."/>
            <person name="Ohji S."/>
            <person name="Yamazoe A."/>
            <person name="Fujita N."/>
        </authorList>
    </citation>
    <scope>NUCLEOTIDE SEQUENCE [LARGE SCALE GENOMIC DNA]</scope>
    <source>
        <strain evidence="1 2">NBRC 13287</strain>
    </source>
</reference>
<keyword evidence="2" id="KW-1185">Reference proteome</keyword>
<protein>
    <submittedName>
        <fullName evidence="1">Uncharacterized protein</fullName>
    </submittedName>
</protein>
<proteinExistence type="predicted"/>
<comment type="caution">
    <text evidence="1">The sequence shown here is derived from an EMBL/GenBank/DDBJ whole genome shotgun (WGS) entry which is preliminary data.</text>
</comment>
<evidence type="ECO:0000313" key="1">
    <source>
        <dbReference type="EMBL" id="GAD66807.1"/>
    </source>
</evidence>
<name>U3A0G8_VIBPR</name>
<dbReference type="STRING" id="1219065.VPR01S_05_01020"/>
<organism evidence="1 2">
    <name type="scientific">Vibrio proteolyticus NBRC 13287</name>
    <dbReference type="NCBI Taxonomy" id="1219065"/>
    <lineage>
        <taxon>Bacteria</taxon>
        <taxon>Pseudomonadati</taxon>
        <taxon>Pseudomonadota</taxon>
        <taxon>Gammaproteobacteria</taxon>
        <taxon>Vibrionales</taxon>
        <taxon>Vibrionaceae</taxon>
        <taxon>Vibrio</taxon>
    </lineage>
</organism>
<dbReference type="AlphaFoldDB" id="U3A0G8"/>
<sequence length="65" mass="7958">MRVERDFYTYKERNTFKFVINVRIMAASKTLNTYLTEIIDKIYFHLKRIWLSKNESISDTLHNLQ</sequence>
<evidence type="ECO:0000313" key="2">
    <source>
        <dbReference type="Proteomes" id="UP000016570"/>
    </source>
</evidence>
<dbReference type="EMBL" id="BATJ01000005">
    <property type="protein sequence ID" value="GAD66807.1"/>
    <property type="molecule type" value="Genomic_DNA"/>
</dbReference>
<dbReference type="Proteomes" id="UP000016570">
    <property type="component" value="Unassembled WGS sequence"/>
</dbReference>
<gene>
    <name evidence="1" type="ORF">VPR01S_05_01020</name>
</gene>